<reference evidence="2 3" key="1">
    <citation type="submission" date="2024-11" db="EMBL/GenBank/DDBJ databases">
        <title>Adaptive evolution of stress response genes in parasites aligns with host niche diversity.</title>
        <authorList>
            <person name="Hahn C."/>
            <person name="Resl P."/>
        </authorList>
    </citation>
    <scope>NUCLEOTIDE SEQUENCE [LARGE SCALE GENOMIC DNA]</scope>
    <source>
        <strain evidence="2">EGGRZ-B1_66</strain>
        <tissue evidence="2">Body</tissue>
    </source>
</reference>
<evidence type="ECO:0000313" key="2">
    <source>
        <dbReference type="EMBL" id="KAL3308679.1"/>
    </source>
</evidence>
<accession>A0ABD2PN26</accession>
<organism evidence="2 3">
    <name type="scientific">Cichlidogyrus casuarinus</name>
    <dbReference type="NCBI Taxonomy" id="1844966"/>
    <lineage>
        <taxon>Eukaryota</taxon>
        <taxon>Metazoa</taxon>
        <taxon>Spiralia</taxon>
        <taxon>Lophotrochozoa</taxon>
        <taxon>Platyhelminthes</taxon>
        <taxon>Monogenea</taxon>
        <taxon>Monopisthocotylea</taxon>
        <taxon>Dactylogyridea</taxon>
        <taxon>Ancyrocephalidae</taxon>
        <taxon>Cichlidogyrus</taxon>
    </lineage>
</organism>
<gene>
    <name evidence="2" type="primary">AGO2_4</name>
    <name evidence="2" type="ORF">Ciccas_012784</name>
</gene>
<feature type="region of interest" description="Disordered" evidence="1">
    <location>
        <begin position="1"/>
        <end position="144"/>
    </location>
</feature>
<name>A0ABD2PN26_9PLAT</name>
<dbReference type="AlphaFoldDB" id="A0ABD2PN26"/>
<protein>
    <submittedName>
        <fullName evidence="2">Protein argonaute-2</fullName>
    </submittedName>
</protein>
<sequence>MGKNAPDNGLGASSQPSSSSQVTLEKQSSRARRSKTKGQATASLDAASEIEVPAAPKSAYQPNEQASAPQPPKNTPEGIPQNPAALPGINDPSSAPQNTTQATPAKAKKGKNKGQTQATASLDSGPAIVVSRGPKGLELPPRPDKGGTLGRQIQIVHNCFPLTVADIIIHRYRLDITEARRFRQDKTLGQPINLKAKDKRLYAKEVVKRYYFEKHCLLFFSLPKDIVHDGFEFLWSLKLLPGISEVPSKHTMQIIDPEHGADLEIKYTFQKDLELNSSQLLSYIQGKLSVINVPSVS</sequence>
<evidence type="ECO:0000256" key="1">
    <source>
        <dbReference type="SAM" id="MobiDB-lite"/>
    </source>
</evidence>
<dbReference type="EMBL" id="JBJKFK010004873">
    <property type="protein sequence ID" value="KAL3308679.1"/>
    <property type="molecule type" value="Genomic_DNA"/>
</dbReference>
<proteinExistence type="predicted"/>
<keyword evidence="3" id="KW-1185">Reference proteome</keyword>
<feature type="compositionally biased region" description="Polar residues" evidence="1">
    <location>
        <begin position="113"/>
        <end position="122"/>
    </location>
</feature>
<feature type="compositionally biased region" description="Polar residues" evidence="1">
    <location>
        <begin position="91"/>
        <end position="103"/>
    </location>
</feature>
<evidence type="ECO:0000313" key="3">
    <source>
        <dbReference type="Proteomes" id="UP001626550"/>
    </source>
</evidence>
<dbReference type="Proteomes" id="UP001626550">
    <property type="component" value="Unassembled WGS sequence"/>
</dbReference>
<comment type="caution">
    <text evidence="2">The sequence shown here is derived from an EMBL/GenBank/DDBJ whole genome shotgun (WGS) entry which is preliminary data.</text>
</comment>